<evidence type="ECO:0000313" key="5">
    <source>
        <dbReference type="Proteomes" id="UP000195043"/>
    </source>
</evidence>
<proteinExistence type="predicted"/>
<dbReference type="Gene3D" id="3.40.630.30">
    <property type="match status" value="1"/>
</dbReference>
<dbReference type="RefSeq" id="WP_086273248.1">
    <property type="nucleotide sequence ID" value="NZ_NGKU01000001.1"/>
</dbReference>
<dbReference type="CDD" id="cd04301">
    <property type="entry name" value="NAT_SF"/>
    <property type="match status" value="1"/>
</dbReference>
<dbReference type="OrthoDB" id="5419426at2"/>
<dbReference type="InterPro" id="IPR050832">
    <property type="entry name" value="Bact_Acetyltransf"/>
</dbReference>
<comment type="caution">
    <text evidence="4">The sequence shown here is derived from an EMBL/GenBank/DDBJ whole genome shotgun (WGS) entry which is preliminary data.</text>
</comment>
<keyword evidence="2" id="KW-0012">Acyltransferase</keyword>
<dbReference type="PANTHER" id="PTHR43877:SF2">
    <property type="entry name" value="AMINOALKYLPHOSPHONATE N-ACETYLTRANSFERASE-RELATED"/>
    <property type="match status" value="1"/>
</dbReference>
<gene>
    <name evidence="4" type="ORF">A5886_000222</name>
</gene>
<keyword evidence="5" id="KW-1185">Reference proteome</keyword>
<dbReference type="PANTHER" id="PTHR43877">
    <property type="entry name" value="AMINOALKYLPHOSPHONATE N-ACETYLTRANSFERASE-RELATED-RELATED"/>
    <property type="match status" value="1"/>
</dbReference>
<keyword evidence="1" id="KW-0808">Transferase</keyword>
<name>A0A242A2I0_9ENTE</name>
<dbReference type="GO" id="GO:0016747">
    <property type="term" value="F:acyltransferase activity, transferring groups other than amino-acyl groups"/>
    <property type="evidence" value="ECO:0007669"/>
    <property type="project" value="InterPro"/>
</dbReference>
<dbReference type="Proteomes" id="UP000195043">
    <property type="component" value="Unassembled WGS sequence"/>
</dbReference>
<accession>A0A242A2I0</accession>
<evidence type="ECO:0000313" key="4">
    <source>
        <dbReference type="EMBL" id="OTN75152.1"/>
    </source>
</evidence>
<dbReference type="PROSITE" id="PS51186">
    <property type="entry name" value="GNAT"/>
    <property type="match status" value="1"/>
</dbReference>
<reference evidence="4 5" key="1">
    <citation type="submission" date="2017-05" db="EMBL/GenBank/DDBJ databases">
        <title>The Genome Sequence of Enterococcus sp. 8G7_MSG3316.</title>
        <authorList>
            <consortium name="The Broad Institute Genomics Platform"/>
            <consortium name="The Broad Institute Genomic Center for Infectious Diseases"/>
            <person name="Earl A."/>
            <person name="Manson A."/>
            <person name="Schwartman J."/>
            <person name="Gilmore M."/>
            <person name="Abouelleil A."/>
            <person name="Cao P."/>
            <person name="Chapman S."/>
            <person name="Cusick C."/>
            <person name="Shea T."/>
            <person name="Young S."/>
            <person name="Neafsey D."/>
            <person name="Nusbaum C."/>
            <person name="Birren B."/>
        </authorList>
    </citation>
    <scope>NUCLEOTIDE SEQUENCE [LARGE SCALE GENOMIC DNA]</scope>
    <source>
        <strain evidence="4 5">8G7_MSG3316</strain>
    </source>
</reference>
<dbReference type="SUPFAM" id="SSF55729">
    <property type="entry name" value="Acyl-CoA N-acyltransferases (Nat)"/>
    <property type="match status" value="1"/>
</dbReference>
<protein>
    <recommendedName>
        <fullName evidence="3">N-acetyltransferase domain-containing protein</fullName>
    </recommendedName>
</protein>
<sequence length="161" mass="18081">MHPTIRLIEPNDDPFLAAIIRQNLADHQLDLPGTAYFDPELAHLSAFYNTQPHGNYFTIVNGTGTVLGGGGYAPYDESKKIAELQKFYLSPLAKGLGLSYRLLQKIESSAKETGYQQLYLETHHALSVALHVYKKAGYQEIDGPLQTVQHTTMDRFFVKRL</sequence>
<dbReference type="STRING" id="1834191.A5886_000222"/>
<evidence type="ECO:0000256" key="1">
    <source>
        <dbReference type="ARBA" id="ARBA00022679"/>
    </source>
</evidence>
<organism evidence="4 5">
    <name type="scientific">Candidatus Enterococcus testudinis</name>
    <dbReference type="NCBI Taxonomy" id="1834191"/>
    <lineage>
        <taxon>Bacteria</taxon>
        <taxon>Bacillati</taxon>
        <taxon>Bacillota</taxon>
        <taxon>Bacilli</taxon>
        <taxon>Lactobacillales</taxon>
        <taxon>Enterococcaceae</taxon>
        <taxon>Enterococcus</taxon>
    </lineage>
</organism>
<dbReference type="InterPro" id="IPR000182">
    <property type="entry name" value="GNAT_dom"/>
</dbReference>
<dbReference type="Pfam" id="PF00583">
    <property type="entry name" value="Acetyltransf_1"/>
    <property type="match status" value="1"/>
</dbReference>
<dbReference type="EMBL" id="NGKU01000001">
    <property type="protein sequence ID" value="OTN75152.1"/>
    <property type="molecule type" value="Genomic_DNA"/>
</dbReference>
<evidence type="ECO:0000259" key="3">
    <source>
        <dbReference type="PROSITE" id="PS51186"/>
    </source>
</evidence>
<feature type="domain" description="N-acetyltransferase" evidence="3">
    <location>
        <begin position="3"/>
        <end position="161"/>
    </location>
</feature>
<dbReference type="AlphaFoldDB" id="A0A242A2I0"/>
<evidence type="ECO:0000256" key="2">
    <source>
        <dbReference type="ARBA" id="ARBA00023315"/>
    </source>
</evidence>
<dbReference type="InterPro" id="IPR016181">
    <property type="entry name" value="Acyl_CoA_acyltransferase"/>
</dbReference>